<dbReference type="RefSeq" id="WP_191629135.1">
    <property type="nucleotide sequence ID" value="NZ_CABPRZ010000017.1"/>
</dbReference>
<organism evidence="3 4">
    <name type="scientific">Pandoraea terrae</name>
    <dbReference type="NCBI Taxonomy" id="1537710"/>
    <lineage>
        <taxon>Bacteria</taxon>
        <taxon>Pseudomonadati</taxon>
        <taxon>Pseudomonadota</taxon>
        <taxon>Betaproteobacteria</taxon>
        <taxon>Burkholderiales</taxon>
        <taxon>Burkholderiaceae</taxon>
        <taxon>Pandoraea</taxon>
    </lineage>
</organism>
<evidence type="ECO:0000313" key="4">
    <source>
        <dbReference type="Proteomes" id="UP000414233"/>
    </source>
</evidence>
<dbReference type="AlphaFoldDB" id="A0A5E4XE12"/>
<dbReference type="Proteomes" id="UP000414233">
    <property type="component" value="Unassembled WGS sequence"/>
</dbReference>
<keyword evidence="1" id="KW-0812">Transmembrane</keyword>
<feature type="transmembrane region" description="Helical" evidence="1">
    <location>
        <begin position="132"/>
        <end position="154"/>
    </location>
</feature>
<gene>
    <name evidence="3" type="ORF">PTE30175_03724</name>
</gene>
<reference evidence="3 4" key="1">
    <citation type="submission" date="2019-08" db="EMBL/GenBank/DDBJ databases">
        <authorList>
            <person name="Peeters C."/>
        </authorList>
    </citation>
    <scope>NUCLEOTIDE SEQUENCE [LARGE SCALE GENOMIC DNA]</scope>
    <source>
        <strain evidence="3 4">LMG 30175</strain>
    </source>
</reference>
<protein>
    <recommendedName>
        <fullName evidence="5">Transmembrane protein</fullName>
    </recommendedName>
</protein>
<keyword evidence="2" id="KW-0732">Signal</keyword>
<name>A0A5E4XE12_9BURK</name>
<dbReference type="EMBL" id="CABPRZ010000017">
    <property type="protein sequence ID" value="VVE34400.1"/>
    <property type="molecule type" value="Genomic_DNA"/>
</dbReference>
<sequence length="194" mass="19868">MQRRLAHRVVIGATTCAAPFRKRWRLGAALGALGASAPAVALAADTLPGAASSALAAATAAAPVVLPRPLIVSIFVGMTIVLFASLLLIVKTLRRQGWSLADALSEEASLPPGTPTPAAGQAPPLVASTSRLIALVGTVILGTFFSGIGYYVVWQLCNGRDLDAANGAWAFFVSGATLFAPYGVNKLAKIFQAG</sequence>
<feature type="transmembrane region" description="Helical" evidence="1">
    <location>
        <begin position="70"/>
        <end position="90"/>
    </location>
</feature>
<feature type="signal peptide" evidence="2">
    <location>
        <begin position="1"/>
        <end position="43"/>
    </location>
</feature>
<proteinExistence type="predicted"/>
<evidence type="ECO:0008006" key="5">
    <source>
        <dbReference type="Google" id="ProtNLM"/>
    </source>
</evidence>
<evidence type="ECO:0000256" key="1">
    <source>
        <dbReference type="SAM" id="Phobius"/>
    </source>
</evidence>
<keyword evidence="1" id="KW-0472">Membrane</keyword>
<evidence type="ECO:0000256" key="2">
    <source>
        <dbReference type="SAM" id="SignalP"/>
    </source>
</evidence>
<feature type="transmembrane region" description="Helical" evidence="1">
    <location>
        <begin position="166"/>
        <end position="184"/>
    </location>
</feature>
<feature type="chain" id="PRO_5022769641" description="Transmembrane protein" evidence="2">
    <location>
        <begin position="44"/>
        <end position="194"/>
    </location>
</feature>
<keyword evidence="1" id="KW-1133">Transmembrane helix</keyword>
<keyword evidence="4" id="KW-1185">Reference proteome</keyword>
<accession>A0A5E4XE12</accession>
<evidence type="ECO:0000313" key="3">
    <source>
        <dbReference type="EMBL" id="VVE34400.1"/>
    </source>
</evidence>